<evidence type="ECO:0000256" key="1">
    <source>
        <dbReference type="SAM" id="MobiDB-lite"/>
    </source>
</evidence>
<feature type="signal peptide" evidence="2">
    <location>
        <begin position="1"/>
        <end position="21"/>
    </location>
</feature>
<organism evidence="3 4">
    <name type="scientific">Pandoraea pneumonica</name>
    <dbReference type="NCBI Taxonomy" id="2508299"/>
    <lineage>
        <taxon>Bacteria</taxon>
        <taxon>Pseudomonadati</taxon>
        <taxon>Pseudomonadota</taxon>
        <taxon>Betaproteobacteria</taxon>
        <taxon>Burkholderiales</taxon>
        <taxon>Burkholderiaceae</taxon>
        <taxon>Pandoraea</taxon>
    </lineage>
</organism>
<sequence length="522" mass="55851">MKRSVMTALLLALLAQQPAMPQALPVAKLAMNRAIAGLITRVARERGFAANDPRIAATLETISSNSTALNVVSTGAGFGLSLMGAPVWLTILAGLGIFGAGNALLARLGDTEVSITATEAGTLTISTSRPQGPPPVLSENFHVNLTPGEDEWLDDLLERGYLAYQLPNCPVGDREYICSSLPSPPSVSSGMSQQNWWHGYEVVATSMHAFVQLVGVLLRNNDGSDPNPTIVEMFGPDGEFKEFGVRYWGHDYMNCPGSPSCTPYSWITVPLESKYVLTREAFERTRRTTTFSSHPNLDSAIFEIADEASTIPLSAETLAEIVDQVWQRAASSVDYQGLPYSVTEPVTAPEVMPWIRENPKSTPQIGDVMEPATLPEQKAVPISSSIRPNKKPDAETDPIAQPKLDPSEVQDVNVVNRPIVDIGNTVKAEVDLGAAPDVAAPVLESAPTAKMILEPVLGLLDDFKKWSAPSHGGACPRAQLQVFGSVIAVEAYCDIANAIGPELRLAMLAAFAALATLIILSA</sequence>
<feature type="region of interest" description="Disordered" evidence="1">
    <location>
        <begin position="381"/>
        <end position="404"/>
    </location>
</feature>
<keyword evidence="4" id="KW-1185">Reference proteome</keyword>
<reference evidence="3 4" key="1">
    <citation type="submission" date="2019-08" db="EMBL/GenBank/DDBJ databases">
        <authorList>
            <person name="Peeters C."/>
        </authorList>
    </citation>
    <scope>NUCLEOTIDE SEQUENCE [LARGE SCALE GENOMIC DNA]</scope>
    <source>
        <strain evidence="3 4">LMG 31114</strain>
    </source>
</reference>
<dbReference type="AlphaFoldDB" id="A0A5E4RNK6"/>
<accession>A0A5E4RNK6</accession>
<evidence type="ECO:0000256" key="2">
    <source>
        <dbReference type="SAM" id="SignalP"/>
    </source>
</evidence>
<proteinExistence type="predicted"/>
<gene>
    <name evidence="3" type="ORF">PPN31114_00278</name>
</gene>
<dbReference type="Proteomes" id="UP000366945">
    <property type="component" value="Unassembled WGS sequence"/>
</dbReference>
<name>A0A5E4RNK6_9BURK</name>
<protein>
    <submittedName>
        <fullName evidence="3">Uncharacterized protein</fullName>
    </submittedName>
</protein>
<evidence type="ECO:0000313" key="4">
    <source>
        <dbReference type="Proteomes" id="UP000366945"/>
    </source>
</evidence>
<keyword evidence="2" id="KW-0732">Signal</keyword>
<feature type="chain" id="PRO_5023037187" evidence="2">
    <location>
        <begin position="22"/>
        <end position="522"/>
    </location>
</feature>
<dbReference type="EMBL" id="CABPSK010000001">
    <property type="protein sequence ID" value="VVD64553.1"/>
    <property type="molecule type" value="Genomic_DNA"/>
</dbReference>
<evidence type="ECO:0000313" key="3">
    <source>
        <dbReference type="EMBL" id="VVD64553.1"/>
    </source>
</evidence>